<reference evidence="9 12" key="1">
    <citation type="journal article" date="2019" name="Int. J. Syst. Evol. Microbiol.">
        <title>The Global Catalogue of Microorganisms (GCM) 10K type strain sequencing project: providing services to taxonomists for standard genome sequencing and annotation.</title>
        <authorList>
            <consortium name="The Broad Institute Genomics Platform"/>
            <consortium name="The Broad Institute Genome Sequencing Center for Infectious Disease"/>
            <person name="Wu L."/>
            <person name="Ma J."/>
        </authorList>
    </citation>
    <scope>NUCLEOTIDE SEQUENCE [LARGE SCALE GENOMIC DNA]</scope>
    <source>
        <strain evidence="9 12">JCM 10667</strain>
    </source>
</reference>
<evidence type="ECO:0000256" key="2">
    <source>
        <dbReference type="ARBA" id="ARBA00022448"/>
    </source>
</evidence>
<comment type="subcellular location">
    <subcellularLocation>
        <location evidence="1 7">Cell membrane</location>
        <topology evidence="1 7">Multi-pass membrane protein</topology>
    </subcellularLocation>
</comment>
<dbReference type="AlphaFoldDB" id="A0A7W7IJ66"/>
<dbReference type="CDD" id="cd06261">
    <property type="entry name" value="TM_PBP2"/>
    <property type="match status" value="1"/>
</dbReference>
<proteinExistence type="inferred from homology"/>
<dbReference type="GO" id="GO:0005886">
    <property type="term" value="C:plasma membrane"/>
    <property type="evidence" value="ECO:0007669"/>
    <property type="project" value="UniProtKB-SubCell"/>
</dbReference>
<comment type="caution">
    <text evidence="10">The sequence shown here is derived from an EMBL/GenBank/DDBJ whole genome shotgun (WGS) entry which is preliminary data.</text>
</comment>
<dbReference type="PROSITE" id="PS50928">
    <property type="entry name" value="ABC_TM1"/>
    <property type="match status" value="1"/>
</dbReference>
<keyword evidence="4 7" id="KW-0812">Transmembrane</keyword>
<keyword evidence="5 7" id="KW-1133">Transmembrane helix</keyword>
<evidence type="ECO:0000256" key="1">
    <source>
        <dbReference type="ARBA" id="ARBA00004651"/>
    </source>
</evidence>
<feature type="transmembrane region" description="Helical" evidence="7">
    <location>
        <begin position="219"/>
        <end position="241"/>
    </location>
</feature>
<dbReference type="Gene3D" id="1.10.3720.10">
    <property type="entry name" value="MetI-like"/>
    <property type="match status" value="1"/>
</dbReference>
<evidence type="ECO:0000313" key="12">
    <source>
        <dbReference type="Proteomes" id="UP001501427"/>
    </source>
</evidence>
<dbReference type="PANTHER" id="PTHR30151">
    <property type="entry name" value="ALKANE SULFONATE ABC TRANSPORTER-RELATED, MEMBRANE SUBUNIT"/>
    <property type="match status" value="1"/>
</dbReference>
<evidence type="ECO:0000256" key="7">
    <source>
        <dbReference type="RuleBase" id="RU363032"/>
    </source>
</evidence>
<feature type="transmembrane region" description="Helical" evidence="7">
    <location>
        <begin position="62"/>
        <end position="86"/>
    </location>
</feature>
<dbReference type="InterPro" id="IPR000515">
    <property type="entry name" value="MetI-like"/>
</dbReference>
<dbReference type="SUPFAM" id="SSF161098">
    <property type="entry name" value="MetI-like"/>
    <property type="match status" value="1"/>
</dbReference>
<evidence type="ECO:0000256" key="4">
    <source>
        <dbReference type="ARBA" id="ARBA00022692"/>
    </source>
</evidence>
<evidence type="ECO:0000256" key="5">
    <source>
        <dbReference type="ARBA" id="ARBA00022989"/>
    </source>
</evidence>
<evidence type="ECO:0000313" key="9">
    <source>
        <dbReference type="EMBL" id="GAA0595772.1"/>
    </source>
</evidence>
<feature type="transmembrane region" description="Helical" evidence="7">
    <location>
        <begin position="98"/>
        <end position="118"/>
    </location>
</feature>
<name>A0A7W7IJ66_9ACTN</name>
<evidence type="ECO:0000259" key="8">
    <source>
        <dbReference type="PROSITE" id="PS50928"/>
    </source>
</evidence>
<keyword evidence="12" id="KW-1185">Reference proteome</keyword>
<feature type="transmembrane region" description="Helical" evidence="7">
    <location>
        <begin position="164"/>
        <end position="185"/>
    </location>
</feature>
<dbReference type="EMBL" id="BAAAHD010000084">
    <property type="protein sequence ID" value="GAA0595772.1"/>
    <property type="molecule type" value="Genomic_DNA"/>
</dbReference>
<evidence type="ECO:0000313" key="10">
    <source>
        <dbReference type="EMBL" id="MBB4778089.1"/>
    </source>
</evidence>
<organism evidence="10 11">
    <name type="scientific">Actinomadura livida</name>
    <dbReference type="NCBI Taxonomy" id="79909"/>
    <lineage>
        <taxon>Bacteria</taxon>
        <taxon>Bacillati</taxon>
        <taxon>Actinomycetota</taxon>
        <taxon>Actinomycetes</taxon>
        <taxon>Streptosporangiales</taxon>
        <taxon>Thermomonosporaceae</taxon>
        <taxon>Actinomadura</taxon>
    </lineage>
</organism>
<accession>A0A7W7IJ66</accession>
<dbReference type="InterPro" id="IPR035906">
    <property type="entry name" value="MetI-like_sf"/>
</dbReference>
<comment type="similarity">
    <text evidence="7">Belongs to the binding-protein-dependent transport system permease family.</text>
</comment>
<dbReference type="RefSeq" id="WP_184888960.1">
    <property type="nucleotide sequence ID" value="NZ_BAAAHD010000084.1"/>
</dbReference>
<keyword evidence="3" id="KW-1003">Cell membrane</keyword>
<gene>
    <name evidence="10" type="ORF">F4557_006507</name>
    <name evidence="9" type="ORF">GCM10009546_67310</name>
</gene>
<protein>
    <submittedName>
        <fullName evidence="9">ABC transporter permease</fullName>
    </submittedName>
    <submittedName>
        <fullName evidence="10">Sulfonate transport system permease protein</fullName>
    </submittedName>
</protein>
<reference evidence="9" key="3">
    <citation type="submission" date="2023-12" db="EMBL/GenBank/DDBJ databases">
        <authorList>
            <person name="Sun Q."/>
            <person name="Inoue M."/>
        </authorList>
    </citation>
    <scope>NUCLEOTIDE SEQUENCE</scope>
    <source>
        <strain evidence="9">JCM 10667</strain>
    </source>
</reference>
<evidence type="ECO:0000256" key="6">
    <source>
        <dbReference type="ARBA" id="ARBA00023136"/>
    </source>
</evidence>
<sequence>MTRVPRTLRRALVPIGLIALWQLLAETGAVDPRITSSPWEIVTALTEMTRSGELAEHMRISLFRAVAGLACGATLATIAGIAAGLSRFGEDALDSTIQAIRTMPYLGMVPLFILWFGLGEAPRITMVALGSFFPVYLNVFKGIRDVDDRLIDLGRGYRVSRWELIRDVIVPGAMPSALVGLRYALGTAWMSLVVAEQINAQSGLGYLIVQANILAQTSIIITALAVYAVIGILADAIVRLIERRALRWRRTFEGA</sequence>
<keyword evidence="2 7" id="KW-0813">Transport</keyword>
<dbReference type="GO" id="GO:0042918">
    <property type="term" value="P:alkanesulfonate transmembrane transport"/>
    <property type="evidence" value="ECO:0007669"/>
    <property type="project" value="UniProtKB-ARBA"/>
</dbReference>
<dbReference type="EMBL" id="JACHMV010000001">
    <property type="protein sequence ID" value="MBB4778089.1"/>
    <property type="molecule type" value="Genomic_DNA"/>
</dbReference>
<feature type="domain" description="ABC transmembrane type-1" evidence="8">
    <location>
        <begin position="58"/>
        <end position="242"/>
    </location>
</feature>
<dbReference type="Proteomes" id="UP000549343">
    <property type="component" value="Unassembled WGS sequence"/>
</dbReference>
<evidence type="ECO:0000256" key="3">
    <source>
        <dbReference type="ARBA" id="ARBA00022475"/>
    </source>
</evidence>
<evidence type="ECO:0000313" key="11">
    <source>
        <dbReference type="Proteomes" id="UP000549343"/>
    </source>
</evidence>
<dbReference type="Proteomes" id="UP001501427">
    <property type="component" value="Unassembled WGS sequence"/>
</dbReference>
<dbReference type="Pfam" id="PF00528">
    <property type="entry name" value="BPD_transp_1"/>
    <property type="match status" value="1"/>
</dbReference>
<reference evidence="10 11" key="2">
    <citation type="submission" date="2020-08" db="EMBL/GenBank/DDBJ databases">
        <title>Sequencing the genomes of 1000 actinobacteria strains.</title>
        <authorList>
            <person name="Klenk H.-P."/>
        </authorList>
    </citation>
    <scope>NUCLEOTIDE SEQUENCE [LARGE SCALE GENOMIC DNA]</scope>
    <source>
        <strain evidence="10 11">DSM 44772</strain>
    </source>
</reference>
<dbReference type="FunFam" id="1.10.3720.10:FF:000003">
    <property type="entry name" value="Aliphatic sulfonate ABC transporter permease"/>
    <property type="match status" value="1"/>
</dbReference>
<dbReference type="PANTHER" id="PTHR30151:SF38">
    <property type="entry name" value="ALIPHATIC SULFONATES TRANSPORT PERMEASE PROTEIN SSUC-RELATED"/>
    <property type="match status" value="1"/>
</dbReference>
<keyword evidence="6 7" id="KW-0472">Membrane</keyword>